<protein>
    <submittedName>
        <fullName evidence="7">Amino acid ABC transporter substrate-binding protein</fullName>
    </submittedName>
</protein>
<dbReference type="SUPFAM" id="SSF53850">
    <property type="entry name" value="Periplasmic binding protein-like II"/>
    <property type="match status" value="1"/>
</dbReference>
<dbReference type="Proteomes" id="UP000033618">
    <property type="component" value="Unassembled WGS sequence"/>
</dbReference>
<dbReference type="EMBL" id="LAQU01000014">
    <property type="protein sequence ID" value="KKB63014.1"/>
    <property type="molecule type" value="Genomic_DNA"/>
</dbReference>
<keyword evidence="3 5" id="KW-0732">Signal</keyword>
<feature type="domain" description="Solute-binding protein family 3/N-terminal" evidence="6">
    <location>
        <begin position="33"/>
        <end position="253"/>
    </location>
</feature>
<evidence type="ECO:0000313" key="8">
    <source>
        <dbReference type="Proteomes" id="UP000033618"/>
    </source>
</evidence>
<keyword evidence="8" id="KW-1185">Reference proteome</keyword>
<dbReference type="AlphaFoldDB" id="A0A0F5JZH5"/>
<feature type="signal peptide" evidence="5">
    <location>
        <begin position="1"/>
        <end position="22"/>
    </location>
</feature>
<feature type="chain" id="PRO_5002490690" evidence="5">
    <location>
        <begin position="23"/>
        <end position="271"/>
    </location>
</feature>
<comment type="similarity">
    <text evidence="1 4">Belongs to the bacterial solute-binding protein 3 family.</text>
</comment>
<accession>A0A0F5JZH5</accession>
<dbReference type="GO" id="GO:0005576">
    <property type="term" value="C:extracellular region"/>
    <property type="evidence" value="ECO:0007669"/>
    <property type="project" value="TreeGrafter"/>
</dbReference>
<evidence type="ECO:0000256" key="1">
    <source>
        <dbReference type="ARBA" id="ARBA00010333"/>
    </source>
</evidence>
<dbReference type="Pfam" id="PF00497">
    <property type="entry name" value="SBP_bac_3"/>
    <property type="match status" value="1"/>
</dbReference>
<evidence type="ECO:0000256" key="4">
    <source>
        <dbReference type="RuleBase" id="RU003744"/>
    </source>
</evidence>
<organism evidence="7 8">
    <name type="scientific">Robbsia andropogonis</name>
    <dbReference type="NCBI Taxonomy" id="28092"/>
    <lineage>
        <taxon>Bacteria</taxon>
        <taxon>Pseudomonadati</taxon>
        <taxon>Pseudomonadota</taxon>
        <taxon>Betaproteobacteria</taxon>
        <taxon>Burkholderiales</taxon>
        <taxon>Burkholderiaceae</taxon>
        <taxon>Robbsia</taxon>
    </lineage>
</organism>
<evidence type="ECO:0000256" key="2">
    <source>
        <dbReference type="ARBA" id="ARBA00022448"/>
    </source>
</evidence>
<keyword evidence="2" id="KW-0813">Transport</keyword>
<dbReference type="PANTHER" id="PTHR30085">
    <property type="entry name" value="AMINO ACID ABC TRANSPORTER PERMEASE"/>
    <property type="match status" value="1"/>
</dbReference>
<dbReference type="GO" id="GO:0006865">
    <property type="term" value="P:amino acid transport"/>
    <property type="evidence" value="ECO:0007669"/>
    <property type="project" value="TreeGrafter"/>
</dbReference>
<reference evidence="7 8" key="1">
    <citation type="submission" date="2015-03" db="EMBL/GenBank/DDBJ databases">
        <title>Draft Genome Sequence of Burkholderia andropogonis type strain ICMP2807, isolated from Sorghum bicolor.</title>
        <authorList>
            <person name="Lopes-Santos L."/>
            <person name="Castro D.B."/>
            <person name="Ottoboni L.M."/>
            <person name="Park D."/>
            <person name="Weirc B.S."/>
            <person name="Destefano S.A."/>
        </authorList>
    </citation>
    <scope>NUCLEOTIDE SEQUENCE [LARGE SCALE GENOMIC DNA]</scope>
    <source>
        <strain evidence="7 8">ICMP2807</strain>
    </source>
</reference>
<evidence type="ECO:0000256" key="3">
    <source>
        <dbReference type="ARBA" id="ARBA00022729"/>
    </source>
</evidence>
<dbReference type="InterPro" id="IPR051455">
    <property type="entry name" value="Bact_solute-bind_prot3"/>
</dbReference>
<dbReference type="PROSITE" id="PS01039">
    <property type="entry name" value="SBP_BACTERIAL_3"/>
    <property type="match status" value="1"/>
</dbReference>
<evidence type="ECO:0000259" key="6">
    <source>
        <dbReference type="SMART" id="SM00062"/>
    </source>
</evidence>
<proteinExistence type="inferred from homology"/>
<dbReference type="SMART" id="SM00062">
    <property type="entry name" value="PBPb"/>
    <property type="match status" value="1"/>
</dbReference>
<dbReference type="Gene3D" id="3.40.190.10">
    <property type="entry name" value="Periplasmic binding protein-like II"/>
    <property type="match status" value="2"/>
</dbReference>
<sequence length="271" mass="29689">MFKTSFLTACLVSASAMHLARADQLQDIKTKKTLVCGVLGDSVPLGYQDPATRKTVGLDVDVCTDIAKDLGVSVEIVPVSVDARIPALQTGRVDIVAAALGYTKERAKQIDFSSAYYQTPITVLVQNNSGIEKFAQFAGKQVSAIRGSTPELYARQQLIGANVVTFDDAPSAFMALMQNKAQGMAMSEPAAVRFRNRSKGKTHFLEETLHYEPECIGVKKGETALLDAVNKTLDKMERNGRMQAIWDKWYGPSTEYNMVRAKKVTPIADFQ</sequence>
<dbReference type="InterPro" id="IPR018313">
    <property type="entry name" value="SBP_3_CS"/>
</dbReference>
<dbReference type="STRING" id="28092.WM40_14595"/>
<evidence type="ECO:0000256" key="5">
    <source>
        <dbReference type="SAM" id="SignalP"/>
    </source>
</evidence>
<dbReference type="InterPro" id="IPR001638">
    <property type="entry name" value="Solute-binding_3/MltF_N"/>
</dbReference>
<name>A0A0F5JZH5_9BURK</name>
<dbReference type="GO" id="GO:0030288">
    <property type="term" value="C:outer membrane-bounded periplasmic space"/>
    <property type="evidence" value="ECO:0007669"/>
    <property type="project" value="TreeGrafter"/>
</dbReference>
<dbReference type="PATRIC" id="fig|28092.6.peg.3446"/>
<gene>
    <name evidence="7" type="ORF">WM40_14595</name>
</gene>
<dbReference type="CDD" id="cd13689">
    <property type="entry name" value="PBP2_BsGlnH"/>
    <property type="match status" value="1"/>
</dbReference>
<dbReference type="PANTHER" id="PTHR30085:SF6">
    <property type="entry name" value="ABC TRANSPORTER GLUTAMINE-BINDING PROTEIN GLNH"/>
    <property type="match status" value="1"/>
</dbReference>
<comment type="caution">
    <text evidence="7">The sequence shown here is derived from an EMBL/GenBank/DDBJ whole genome shotgun (WGS) entry which is preliminary data.</text>
</comment>
<evidence type="ECO:0000313" key="7">
    <source>
        <dbReference type="EMBL" id="KKB63014.1"/>
    </source>
</evidence>